<accession>C4XL27</accession>
<evidence type="ECO:0000313" key="7">
    <source>
        <dbReference type="EMBL" id="BAH74566.1"/>
    </source>
</evidence>
<organism evidence="7 8">
    <name type="scientific">Solidesulfovibrio magneticus (strain ATCC 700980 / DSM 13731 / RS-1)</name>
    <name type="common">Desulfovibrio magneticus</name>
    <dbReference type="NCBI Taxonomy" id="573370"/>
    <lineage>
        <taxon>Bacteria</taxon>
        <taxon>Pseudomonadati</taxon>
        <taxon>Thermodesulfobacteriota</taxon>
        <taxon>Desulfovibrionia</taxon>
        <taxon>Desulfovibrionales</taxon>
        <taxon>Desulfovibrionaceae</taxon>
        <taxon>Solidesulfovibrio</taxon>
    </lineage>
</organism>
<comment type="subcellular location">
    <subcellularLocation>
        <location evidence="1">Cell membrane</location>
        <topology evidence="1">Multi-pass membrane protein</topology>
    </subcellularLocation>
</comment>
<evidence type="ECO:0000256" key="2">
    <source>
        <dbReference type="ARBA" id="ARBA00022475"/>
    </source>
</evidence>
<dbReference type="Gene3D" id="3.30.450.20">
    <property type="entry name" value="PAS domain"/>
    <property type="match status" value="1"/>
</dbReference>
<dbReference type="Pfam" id="PF17200">
    <property type="entry name" value="sCache_2"/>
    <property type="match status" value="1"/>
</dbReference>
<dbReference type="KEGG" id="dma:DMR_10750"/>
<keyword evidence="3" id="KW-0812">Transmembrane</keyword>
<evidence type="ECO:0000256" key="1">
    <source>
        <dbReference type="ARBA" id="ARBA00004651"/>
    </source>
</evidence>
<evidence type="ECO:0000256" key="5">
    <source>
        <dbReference type="ARBA" id="ARBA00023136"/>
    </source>
</evidence>
<evidence type="ECO:0000259" key="6">
    <source>
        <dbReference type="SMART" id="SM01049"/>
    </source>
</evidence>
<keyword evidence="2" id="KW-1003">Cell membrane</keyword>
<dbReference type="GO" id="GO:0005886">
    <property type="term" value="C:plasma membrane"/>
    <property type="evidence" value="ECO:0007669"/>
    <property type="project" value="UniProtKB-SubCell"/>
</dbReference>
<proteinExistence type="predicted"/>
<name>C4XL27_SOLM1</name>
<keyword evidence="4" id="KW-1133">Transmembrane helix</keyword>
<evidence type="ECO:0000256" key="4">
    <source>
        <dbReference type="ARBA" id="ARBA00022989"/>
    </source>
</evidence>
<evidence type="ECO:0000256" key="3">
    <source>
        <dbReference type="ARBA" id="ARBA00022692"/>
    </source>
</evidence>
<protein>
    <recommendedName>
        <fullName evidence="6">Single Cache domain-containing protein</fullName>
    </recommendedName>
</protein>
<dbReference type="Proteomes" id="UP000009071">
    <property type="component" value="Chromosome"/>
</dbReference>
<feature type="domain" description="Single Cache" evidence="6">
    <location>
        <begin position="230"/>
        <end position="316"/>
    </location>
</feature>
<dbReference type="STRING" id="573370.DMR_10750"/>
<sequence length="365" mass="39686">MGPRLLPRPFFSSWPLRRRQVLAASLALSPVRRIPGWRSPLPAASAWIHRQRLPAVLPLPAHCPCFMPRPALRATASAFAGGLPLCQARPSTALAPPGRLPCHVRLVSAPFERLPAAAGNSPSRPKQPRITRTLHDASSALGPNRTPSIDPFLIITTLIVSTYSLSTTSHAPDKPVQAAPFFTEALDSADPIVSRRISIAKSAPSCHTKEEPMKRLITAALCLAVLSVAATAMAEERGSKDEAVAMVKKAVAAIKADGKDQTFAVINAPGGPYHDRDLYVVVYDLSGKCLAHGANPKQIGKDLLELRDPDGKFFVKERVEMAKTQPSFWQDYKFLNPVTRQIEPKSMYLEKVDDMLVGCGIYKPS</sequence>
<dbReference type="EMBL" id="AP010904">
    <property type="protein sequence ID" value="BAH74566.1"/>
    <property type="molecule type" value="Genomic_DNA"/>
</dbReference>
<evidence type="ECO:0000313" key="8">
    <source>
        <dbReference type="Proteomes" id="UP000009071"/>
    </source>
</evidence>
<dbReference type="InterPro" id="IPR033480">
    <property type="entry name" value="sCache_2"/>
</dbReference>
<keyword evidence="5" id="KW-0472">Membrane</keyword>
<reference evidence="7 8" key="1">
    <citation type="journal article" date="2009" name="Genome Res.">
        <title>Whole genome sequence of Desulfovibrio magneticus strain RS-1 revealed common gene clusters in magnetotactic bacteria.</title>
        <authorList>
            <person name="Nakazawa H."/>
            <person name="Arakaki A."/>
            <person name="Narita-Yamada S."/>
            <person name="Yashiro I."/>
            <person name="Jinno K."/>
            <person name="Aoki N."/>
            <person name="Tsuruyama A."/>
            <person name="Okamura Y."/>
            <person name="Tanikawa S."/>
            <person name="Fujita N."/>
            <person name="Takeyama H."/>
            <person name="Matsunaga T."/>
        </authorList>
    </citation>
    <scope>NUCLEOTIDE SEQUENCE [LARGE SCALE GENOMIC DNA]</scope>
    <source>
        <strain evidence="8">ATCC 700980 / DSM 13731 / RS-1</strain>
    </source>
</reference>
<dbReference type="SMART" id="SM01049">
    <property type="entry name" value="Cache_2"/>
    <property type="match status" value="1"/>
</dbReference>
<dbReference type="eggNOG" id="COG0840">
    <property type="taxonomic scope" value="Bacteria"/>
</dbReference>
<dbReference type="HOGENOM" id="CLU_758045_0_0_7"/>
<dbReference type="AlphaFoldDB" id="C4XL27"/>
<gene>
    <name evidence="7" type="ordered locus">DMR_10750</name>
</gene>
<keyword evidence="8" id="KW-1185">Reference proteome</keyword>